<gene>
    <name evidence="4" type="primary">dhaL</name>
    <name evidence="4" type="ORF">JI744_01850</name>
</gene>
<dbReference type="EMBL" id="JAESVP010000001">
    <property type="protein sequence ID" value="MBL4926837.1"/>
    <property type="molecule type" value="Genomic_DNA"/>
</dbReference>
<keyword evidence="1" id="KW-0808">Transferase</keyword>
<proteinExistence type="predicted"/>
<dbReference type="PANTHER" id="PTHR28629">
    <property type="entry name" value="TRIOKINASE/FMN CYCLASE"/>
    <property type="match status" value="1"/>
</dbReference>
<dbReference type="GO" id="GO:0004371">
    <property type="term" value="F:glycerone kinase activity"/>
    <property type="evidence" value="ECO:0007669"/>
    <property type="project" value="InterPro"/>
</dbReference>
<sequence>MTQLDAQQVVFLFRVIARRLADARVELGALDGAIGDADHGTAMADGFAMVVQSGAEAAARGTAAGDLFAVAARAFLNAVGATSGPLYASAFMRAGQRFAGQTTIAAEELPAIIGDFAEGIADRGKARPGDKTMMDVWAPAARAASLAAEGPLARLDRAVVAAEGGRDATRAMAASVGRAARLAERSLGHVDPGAASAAIIIAALRDGLAPHLSGGHN</sequence>
<dbReference type="Gene3D" id="1.25.40.340">
    <property type="match status" value="1"/>
</dbReference>
<name>A0A8J7SSL8_9RHOB</name>
<keyword evidence="5" id="KW-1185">Reference proteome</keyword>
<dbReference type="PANTHER" id="PTHR28629:SF4">
    <property type="entry name" value="TRIOKINASE_FMN CYCLASE"/>
    <property type="match status" value="1"/>
</dbReference>
<accession>A0A8J7SSL8</accession>
<comment type="caution">
    <text evidence="4">The sequence shown here is derived from an EMBL/GenBank/DDBJ whole genome shotgun (WGS) entry which is preliminary data.</text>
</comment>
<protein>
    <submittedName>
        <fullName evidence="4">Dihydroxyacetone kinase subunit L</fullName>
    </submittedName>
</protein>
<organism evidence="4 5">
    <name type="scientific">Fuscibacter oryzae</name>
    <dbReference type="NCBI Taxonomy" id="2803939"/>
    <lineage>
        <taxon>Bacteria</taxon>
        <taxon>Pseudomonadati</taxon>
        <taxon>Pseudomonadota</taxon>
        <taxon>Alphaproteobacteria</taxon>
        <taxon>Rhodobacterales</taxon>
        <taxon>Paracoccaceae</taxon>
        <taxon>Fuscibacter</taxon>
    </lineage>
</organism>
<dbReference type="InterPro" id="IPR004007">
    <property type="entry name" value="DhaL_dom"/>
</dbReference>
<dbReference type="InterPro" id="IPR012737">
    <property type="entry name" value="DhaK_L_YcgS"/>
</dbReference>
<evidence type="ECO:0000313" key="4">
    <source>
        <dbReference type="EMBL" id="MBL4926837.1"/>
    </source>
</evidence>
<dbReference type="GO" id="GO:0019563">
    <property type="term" value="P:glycerol catabolic process"/>
    <property type="evidence" value="ECO:0007669"/>
    <property type="project" value="TreeGrafter"/>
</dbReference>
<evidence type="ECO:0000313" key="5">
    <source>
        <dbReference type="Proteomes" id="UP000619033"/>
    </source>
</evidence>
<dbReference type="Pfam" id="PF02734">
    <property type="entry name" value="Dak2"/>
    <property type="match status" value="1"/>
</dbReference>
<dbReference type="SMART" id="SM01120">
    <property type="entry name" value="Dak2"/>
    <property type="match status" value="1"/>
</dbReference>
<feature type="domain" description="DhaL" evidence="3">
    <location>
        <begin position="7"/>
        <end position="206"/>
    </location>
</feature>
<evidence type="ECO:0000256" key="2">
    <source>
        <dbReference type="ARBA" id="ARBA00022777"/>
    </source>
</evidence>
<evidence type="ECO:0000259" key="3">
    <source>
        <dbReference type="PROSITE" id="PS51480"/>
    </source>
</evidence>
<dbReference type="InterPro" id="IPR050861">
    <property type="entry name" value="Dihydroxyacetone_Kinase"/>
</dbReference>
<dbReference type="RefSeq" id="WP_202657678.1">
    <property type="nucleotide sequence ID" value="NZ_JAESVP010000001.1"/>
</dbReference>
<keyword evidence="2 4" id="KW-0418">Kinase</keyword>
<dbReference type="GO" id="GO:0005829">
    <property type="term" value="C:cytosol"/>
    <property type="evidence" value="ECO:0007669"/>
    <property type="project" value="TreeGrafter"/>
</dbReference>
<dbReference type="InterPro" id="IPR036117">
    <property type="entry name" value="DhaL_dom_sf"/>
</dbReference>
<evidence type="ECO:0000256" key="1">
    <source>
        <dbReference type="ARBA" id="ARBA00022679"/>
    </source>
</evidence>
<dbReference type="Proteomes" id="UP000619033">
    <property type="component" value="Unassembled WGS sequence"/>
</dbReference>
<dbReference type="NCBIfam" id="TIGR02365">
    <property type="entry name" value="dha_L_ycgS"/>
    <property type="match status" value="1"/>
</dbReference>
<dbReference type="SUPFAM" id="SSF101473">
    <property type="entry name" value="DhaL-like"/>
    <property type="match status" value="1"/>
</dbReference>
<reference evidence="4" key="1">
    <citation type="submission" date="2021-01" db="EMBL/GenBank/DDBJ databases">
        <title>Genome seq and assembly of Tabrizicola sp. KVB23.</title>
        <authorList>
            <person name="Chhetri G."/>
        </authorList>
    </citation>
    <scope>NUCLEOTIDE SEQUENCE</scope>
    <source>
        <strain evidence="4">KVB23</strain>
    </source>
</reference>
<dbReference type="PROSITE" id="PS51480">
    <property type="entry name" value="DHAL"/>
    <property type="match status" value="1"/>
</dbReference>
<dbReference type="AlphaFoldDB" id="A0A8J7SSL8"/>